<proteinExistence type="predicted"/>
<protein>
    <submittedName>
        <fullName evidence="2">Uncharacterized protein YciW</fullName>
    </submittedName>
</protein>
<dbReference type="Proteomes" id="UP001206483">
    <property type="component" value="Unassembled WGS sequence"/>
</dbReference>
<sequence length="64" mass="6975">MSTPVTLNHLAAANLALDDTKVTPGLLGFVVFAALGVATWFLLKSMNARFKKIDFAEEPEQPKE</sequence>
<keyword evidence="3" id="KW-1185">Reference proteome</keyword>
<evidence type="ECO:0000313" key="2">
    <source>
        <dbReference type="EMBL" id="MCP2307330.1"/>
    </source>
</evidence>
<accession>A0ABT1IQC8</accession>
<keyword evidence="1" id="KW-0812">Transmembrane</keyword>
<feature type="transmembrane region" description="Helical" evidence="1">
    <location>
        <begin position="25"/>
        <end position="43"/>
    </location>
</feature>
<evidence type="ECO:0000256" key="1">
    <source>
        <dbReference type="SAM" id="Phobius"/>
    </source>
</evidence>
<name>A0ABT1IQC8_9ACTN</name>
<dbReference type="RefSeq" id="WP_253793260.1">
    <property type="nucleotide sequence ID" value="NZ_BAAAUB010000033.1"/>
</dbReference>
<organism evidence="2 3">
    <name type="scientific">Kitasatospora paracochleata</name>
    <dbReference type="NCBI Taxonomy" id="58354"/>
    <lineage>
        <taxon>Bacteria</taxon>
        <taxon>Bacillati</taxon>
        <taxon>Actinomycetota</taxon>
        <taxon>Actinomycetes</taxon>
        <taxon>Kitasatosporales</taxon>
        <taxon>Streptomycetaceae</taxon>
        <taxon>Kitasatospora</taxon>
    </lineage>
</organism>
<evidence type="ECO:0000313" key="3">
    <source>
        <dbReference type="Proteomes" id="UP001206483"/>
    </source>
</evidence>
<keyword evidence="1" id="KW-0472">Membrane</keyword>
<dbReference type="EMBL" id="JAMZDX010000001">
    <property type="protein sequence ID" value="MCP2307330.1"/>
    <property type="molecule type" value="Genomic_DNA"/>
</dbReference>
<reference evidence="2 3" key="1">
    <citation type="submission" date="2022-06" db="EMBL/GenBank/DDBJ databases">
        <title>Sequencing the genomes of 1000 actinobacteria strains.</title>
        <authorList>
            <person name="Klenk H.-P."/>
        </authorList>
    </citation>
    <scope>NUCLEOTIDE SEQUENCE [LARGE SCALE GENOMIC DNA]</scope>
    <source>
        <strain evidence="2 3">DSM 41656</strain>
    </source>
</reference>
<gene>
    <name evidence="2" type="ORF">FHR36_000422</name>
</gene>
<keyword evidence="1" id="KW-1133">Transmembrane helix</keyword>
<comment type="caution">
    <text evidence="2">The sequence shown here is derived from an EMBL/GenBank/DDBJ whole genome shotgun (WGS) entry which is preliminary data.</text>
</comment>